<accession>A0A366JP32</accession>
<evidence type="ECO:0008006" key="3">
    <source>
        <dbReference type="Google" id="ProtNLM"/>
    </source>
</evidence>
<protein>
    <recommendedName>
        <fullName evidence="3">ISXO2-like transposase domain-containing protein</fullName>
    </recommendedName>
</protein>
<comment type="caution">
    <text evidence="1">The sequence shown here is derived from an EMBL/GenBank/DDBJ whole genome shotgun (WGS) entry which is preliminary data.</text>
</comment>
<reference evidence="1 2" key="1">
    <citation type="submission" date="2018-06" db="EMBL/GenBank/DDBJ databases">
        <title>Freshwater and sediment microbial communities from various areas in North America, analyzing microbe dynamics in response to fracking.</title>
        <authorList>
            <person name="Lamendella R."/>
        </authorList>
    </citation>
    <scope>NUCLEOTIDE SEQUENCE [LARGE SCALE GENOMIC DNA]</scope>
    <source>
        <strain evidence="1 2">14_TX</strain>
    </source>
</reference>
<gene>
    <name evidence="1" type="ORF">DFO70_1122</name>
</gene>
<dbReference type="AlphaFoldDB" id="A0A366JP32"/>
<keyword evidence="2" id="KW-1185">Reference proteome</keyword>
<organism evidence="1 2">
    <name type="scientific">Cytobacillus firmus</name>
    <name type="common">Bacillus firmus</name>
    <dbReference type="NCBI Taxonomy" id="1399"/>
    <lineage>
        <taxon>Bacteria</taxon>
        <taxon>Bacillati</taxon>
        <taxon>Bacillota</taxon>
        <taxon>Bacilli</taxon>
        <taxon>Bacillales</taxon>
        <taxon>Bacillaceae</taxon>
        <taxon>Cytobacillus</taxon>
    </lineage>
</organism>
<evidence type="ECO:0000313" key="1">
    <source>
        <dbReference type="EMBL" id="RBP88971.1"/>
    </source>
</evidence>
<proteinExistence type="predicted"/>
<sequence length="96" mass="11136">MDETYFLFKKKGYAMWKVEKFVNEEAFLRSEAKTKSKYVSSLQGTARNQLTQKWLVRGEIVKIRLEEAIGSKLSPSNVLCTDAWRAFMTYAKEKGT</sequence>
<dbReference type="Proteomes" id="UP000252731">
    <property type="component" value="Unassembled WGS sequence"/>
</dbReference>
<name>A0A366JP32_CYTFI</name>
<dbReference type="EMBL" id="QNSF01000012">
    <property type="protein sequence ID" value="RBP88971.1"/>
    <property type="molecule type" value="Genomic_DNA"/>
</dbReference>
<evidence type="ECO:0000313" key="2">
    <source>
        <dbReference type="Proteomes" id="UP000252731"/>
    </source>
</evidence>